<comment type="miscellaneous">
    <text evidence="10">Despite having helicase-like domains, this subunit does not have helicase activity.</text>
</comment>
<dbReference type="AlphaFoldDB" id="A0A437SY39"/>
<gene>
    <name evidence="10" type="primary">rexB</name>
    <name evidence="13" type="ORF">EJK17_00160</name>
</gene>
<dbReference type="GO" id="GO:0000724">
    <property type="term" value="P:double-strand break repair via homologous recombination"/>
    <property type="evidence" value="ECO:0007669"/>
    <property type="project" value="UniProtKB-UniRule"/>
</dbReference>
<feature type="domain" description="PD-(D/E)XK endonuclease-like" evidence="11">
    <location>
        <begin position="768"/>
        <end position="997"/>
    </location>
</feature>
<evidence type="ECO:0000256" key="1">
    <source>
        <dbReference type="ARBA" id="ARBA00022722"/>
    </source>
</evidence>
<evidence type="ECO:0000313" key="13">
    <source>
        <dbReference type="EMBL" id="RVU71727.1"/>
    </source>
</evidence>
<keyword evidence="3 10" id="KW-0227">DNA damage</keyword>
<comment type="subunit">
    <text evidence="10">Heterodimer of AddA and RexB.</text>
</comment>
<evidence type="ECO:0000256" key="9">
    <source>
        <dbReference type="ARBA" id="ARBA00023204"/>
    </source>
</evidence>
<comment type="caution">
    <text evidence="10">Lacks conserved residue(s) required for the propagation of feature annotation.</text>
</comment>
<sequence>MIKIITGRQTDPLQEKILEQAVANYKQHPEYETFIIVPNHIKFTTEIKAINKLAISEQKTVTSVKNLQVLSFSRLAWYFLKDAEEGLPTQLDDAAGAMLLAKIISQKKDELLLFRNVTVNSGLVKQLYNTILQFHSENVDFDDFNQTNLTVEAKNKIHDLRIIYYEFMEQISGKFSTKNEVELQLNTILNKRDLSKMSFYFTDFSHFTPQENLTLQLLMRHAKDVTFAFKTKVGSINPNTQAGEYDYVIQQTIKKITDFLDAQKSEYTATAFPVAPKQSSREVLNTVWINGNIAPNRDLKQIQLIKADSRYAEAYFVARTIYQQVALSNYRYKDFLILAPNLHEYETYLIPILRQNKIPFFNDLQQEMKYHPLVVLIENIAQLIKRPLQTQNIITILKTRLLIPSWYQDEAAYLHDVDELENFVLAHGINHQYWHKNFDDYLTAEVIRLDKMPEEVAKIDKLRNFIITKLTKLLKELKNESDSRRALTIFFNFLTDNGVPKRLEQWRDVANDYGDLQQAQQPEQLWNLLIQLLRDYLLINPKEFEINGFFEMLNTSFREANFSQIPSTLDAVNLSEIGMVQNSGYKQVFIIGANSGNLPNIQKTPSFLSSENLEKLSQALNNHASLEDAQKLNNLDQNYQFGLALALAEKRVYLSYPVLNAANEQLEPSLYYERLKALGANELTQHDLPERTQDILSFITNSDASLGYLAYLNTIEPSKAVTELLAITKKHIPEKTEKVLAASDFDNTPKDLGPDLAQNLYGQNLNSSVSQLETFYQNSYEYFLTYGLRLHRRFENELDVIQAGNYFHETFDRLVKELNQQHLDLAQINQQELGQLLITARQKMQEEGKYAQLMTDPFNQFLFKCLDQTTSKVAYNWHRSLKQTPLRAKYSELSFGLGEKVQGLSLEVPDLAGKHVVDLRGKMDRVDLAPMTEHNQVLAQVIDYKSSAKNFDLGLFYHGIALQMVSYLDVLSRNGKFFAGQQELSLLGAFYQTVTRQLERLNSSSLFDAHLNLKESAIDSKPQLMYTGLIANDPELLDEAEPLLNGSHSTSSQLYKQVKTKKDGDFSLPKDRNFSEDEIKLLLDYDEYLIKEASHQILSGKIELNPYRYGKSKNALTYSDYRDIFFFDAMLRQNQYHEIDKLSKKELLTQIKAKLQKED</sequence>
<reference evidence="13 14" key="1">
    <citation type="submission" date="2018-12" db="EMBL/GenBank/DDBJ databases">
        <authorList>
            <person name="Meng J."/>
        </authorList>
    </citation>
    <scope>NUCLEOTIDE SEQUENCE [LARGE SCALE GENOMIC DNA]</scope>
    <source>
        <strain evidence="13 14">HT111-2</strain>
    </source>
</reference>
<keyword evidence="14" id="KW-1185">Reference proteome</keyword>
<evidence type="ECO:0000313" key="14">
    <source>
        <dbReference type="Proteomes" id="UP000288291"/>
    </source>
</evidence>
<dbReference type="PANTHER" id="PTHR30591:SF1">
    <property type="entry name" value="RECBCD ENZYME SUBUNIT RECC"/>
    <property type="match status" value="1"/>
</dbReference>
<dbReference type="EMBL" id="RXIA01000001">
    <property type="protein sequence ID" value="RVU71727.1"/>
    <property type="molecule type" value="Genomic_DNA"/>
</dbReference>
<dbReference type="EC" id="3.1.-.-" evidence="10"/>
<evidence type="ECO:0000259" key="11">
    <source>
        <dbReference type="Pfam" id="PF12705"/>
    </source>
</evidence>
<organism evidence="13 14">
    <name type="scientific">Lactobacillus xujianguonis</name>
    <dbReference type="NCBI Taxonomy" id="2495899"/>
    <lineage>
        <taxon>Bacteria</taxon>
        <taxon>Bacillati</taxon>
        <taxon>Bacillota</taxon>
        <taxon>Bacilli</taxon>
        <taxon>Lactobacillales</taxon>
        <taxon>Lactobacillaceae</taxon>
        <taxon>Lactobacillus</taxon>
    </lineage>
</organism>
<evidence type="ECO:0000256" key="6">
    <source>
        <dbReference type="ARBA" id="ARBA00022839"/>
    </source>
</evidence>
<evidence type="ECO:0000256" key="2">
    <source>
        <dbReference type="ARBA" id="ARBA00022741"/>
    </source>
</evidence>
<proteinExistence type="inferred from homology"/>
<dbReference type="GO" id="GO:0008409">
    <property type="term" value="F:5'-3' exonuclease activity"/>
    <property type="evidence" value="ECO:0007669"/>
    <property type="project" value="UniProtKB-UniRule"/>
</dbReference>
<feature type="domain" description="ATP-dependent helicase/deoxyribonuclease subunit B N-terminal" evidence="12">
    <location>
        <begin position="5"/>
        <end position="282"/>
    </location>
</feature>
<evidence type="ECO:0000256" key="4">
    <source>
        <dbReference type="ARBA" id="ARBA00022801"/>
    </source>
</evidence>
<dbReference type="InterPro" id="IPR038726">
    <property type="entry name" value="PDDEXK_AddAB-type"/>
</dbReference>
<dbReference type="GO" id="GO:0005524">
    <property type="term" value="F:ATP binding"/>
    <property type="evidence" value="ECO:0007669"/>
    <property type="project" value="UniProtKB-UniRule"/>
</dbReference>
<evidence type="ECO:0000256" key="8">
    <source>
        <dbReference type="ARBA" id="ARBA00023125"/>
    </source>
</evidence>
<keyword evidence="1 10" id="KW-0540">Nuclease</keyword>
<dbReference type="InterPro" id="IPR027417">
    <property type="entry name" value="P-loop_NTPase"/>
</dbReference>
<dbReference type="GO" id="GO:0003690">
    <property type="term" value="F:double-stranded DNA binding"/>
    <property type="evidence" value="ECO:0007669"/>
    <property type="project" value="UniProtKB-UniRule"/>
</dbReference>
<comment type="function">
    <text evidence="10">The heterodimer acts as both an ATP-dependent DNA helicase and an ATP-dependent, dual-direction single-stranded exonuclease. Recognizes the chi site generating a DNA molecule suitable for the initiation of homologous recombination. This subunit has 5' -&gt; 3' nuclease activity but not helicase activity.</text>
</comment>
<dbReference type="Proteomes" id="UP000288291">
    <property type="component" value="Unassembled WGS sequence"/>
</dbReference>
<keyword evidence="2 10" id="KW-0547">Nucleotide-binding</keyword>
<evidence type="ECO:0000256" key="3">
    <source>
        <dbReference type="ARBA" id="ARBA00022763"/>
    </source>
</evidence>
<keyword evidence="9 10" id="KW-0234">DNA repair</keyword>
<dbReference type="Pfam" id="PF21445">
    <property type="entry name" value="ADDB_N"/>
    <property type="match status" value="1"/>
</dbReference>
<dbReference type="Pfam" id="PF12705">
    <property type="entry name" value="PDDEXK_1"/>
    <property type="match status" value="1"/>
</dbReference>
<protein>
    <recommendedName>
        <fullName evidence="10">ATP-dependent helicase/deoxyribonuclease subunit B</fullName>
        <ecNumber evidence="10">3.1.-.-</ecNumber>
    </recommendedName>
    <alternativeName>
        <fullName evidence="10">ATP-dependent helicase/nuclease subunit RexB</fullName>
    </alternativeName>
</protein>
<dbReference type="HAMAP" id="MF_01453">
    <property type="entry name" value="AddB_type2"/>
    <property type="match status" value="1"/>
</dbReference>
<keyword evidence="6 10" id="KW-0269">Exonuclease</keyword>
<dbReference type="RefSeq" id="WP_103661202.1">
    <property type="nucleotide sequence ID" value="NZ_ML136871.1"/>
</dbReference>
<comment type="similarity">
    <text evidence="10">Belongs to the helicase family. AddB/RexB type 2 subfamily.</text>
</comment>
<evidence type="ECO:0000256" key="5">
    <source>
        <dbReference type="ARBA" id="ARBA00022806"/>
    </source>
</evidence>
<evidence type="ECO:0000256" key="10">
    <source>
        <dbReference type="HAMAP-Rule" id="MF_01453"/>
    </source>
</evidence>
<evidence type="ECO:0000256" key="7">
    <source>
        <dbReference type="ARBA" id="ARBA00022840"/>
    </source>
</evidence>
<accession>A0A437SY39</accession>
<evidence type="ECO:0000259" key="12">
    <source>
        <dbReference type="Pfam" id="PF21445"/>
    </source>
</evidence>
<keyword evidence="8 10" id="KW-0238">DNA-binding</keyword>
<dbReference type="InterPro" id="IPR049035">
    <property type="entry name" value="ADDB_N"/>
</dbReference>
<comment type="cofactor">
    <cofactor evidence="10">
        <name>Mg(2+)</name>
        <dbReference type="ChEBI" id="CHEBI:18420"/>
    </cofactor>
</comment>
<dbReference type="GO" id="GO:0016817">
    <property type="term" value="F:hydrolase activity, acting on acid anhydrides"/>
    <property type="evidence" value="ECO:0007669"/>
    <property type="project" value="InterPro"/>
</dbReference>
<name>A0A437SY39_9LACO</name>
<dbReference type="Gene3D" id="3.40.50.300">
    <property type="entry name" value="P-loop containing nucleotide triphosphate hydrolases"/>
    <property type="match status" value="4"/>
</dbReference>
<dbReference type="GO" id="GO:0004386">
    <property type="term" value="F:helicase activity"/>
    <property type="evidence" value="ECO:0007669"/>
    <property type="project" value="UniProtKB-KW"/>
</dbReference>
<keyword evidence="5 10" id="KW-0347">Helicase</keyword>
<comment type="caution">
    <text evidence="13">The sequence shown here is derived from an EMBL/GenBank/DDBJ whole genome shotgun (WGS) entry which is preliminary data.</text>
</comment>
<dbReference type="SUPFAM" id="SSF52540">
    <property type="entry name" value="P-loop containing nucleoside triphosphate hydrolases"/>
    <property type="match status" value="1"/>
</dbReference>
<keyword evidence="4 10" id="KW-0378">Hydrolase</keyword>
<dbReference type="PANTHER" id="PTHR30591">
    <property type="entry name" value="RECBCD ENZYME SUBUNIT RECC"/>
    <property type="match status" value="1"/>
</dbReference>
<keyword evidence="7 10" id="KW-0067">ATP-binding</keyword>
<dbReference type="InterPro" id="IPR014141">
    <property type="entry name" value="DNA_helicase_suRexB"/>
</dbReference>